<proteinExistence type="predicted"/>
<name>A0A5C7GFL7_9FLAO</name>
<dbReference type="InterPro" id="IPR029069">
    <property type="entry name" value="HotDog_dom_sf"/>
</dbReference>
<dbReference type="AlphaFoldDB" id="A0A5C7GFL7"/>
<dbReference type="SUPFAM" id="SSF54637">
    <property type="entry name" value="Thioesterase/thiol ester dehydrase-isomerase"/>
    <property type="match status" value="1"/>
</dbReference>
<dbReference type="PANTHER" id="PTHR12475:SF4">
    <property type="entry name" value="PROTEIN THEM6"/>
    <property type="match status" value="1"/>
</dbReference>
<gene>
    <name evidence="1" type="ORF">FUA22_14915</name>
</gene>
<dbReference type="Proteomes" id="UP000321080">
    <property type="component" value="Unassembled WGS sequence"/>
</dbReference>
<dbReference type="CDD" id="cd00586">
    <property type="entry name" value="4HBT"/>
    <property type="match status" value="1"/>
</dbReference>
<keyword evidence="2" id="KW-1185">Reference proteome</keyword>
<dbReference type="InterPro" id="IPR051490">
    <property type="entry name" value="THEM6_lcsJ_thioesterase"/>
</dbReference>
<dbReference type="EMBL" id="VRKQ01000016">
    <property type="protein sequence ID" value="TXG35784.1"/>
    <property type="molecule type" value="Genomic_DNA"/>
</dbReference>
<dbReference type="RefSeq" id="WP_147769390.1">
    <property type="nucleotide sequence ID" value="NZ_VRKQ01000016.1"/>
</dbReference>
<dbReference type="PANTHER" id="PTHR12475">
    <property type="match status" value="1"/>
</dbReference>
<accession>A0A5C7GFL7</accession>
<comment type="caution">
    <text evidence="1">The sequence shown here is derived from an EMBL/GenBank/DDBJ whole genome shotgun (WGS) entry which is preliminary data.</text>
</comment>
<dbReference type="Pfam" id="PF13279">
    <property type="entry name" value="4HBT_2"/>
    <property type="match status" value="1"/>
</dbReference>
<evidence type="ECO:0000313" key="2">
    <source>
        <dbReference type="Proteomes" id="UP000321080"/>
    </source>
</evidence>
<evidence type="ECO:0000313" key="1">
    <source>
        <dbReference type="EMBL" id="TXG35784.1"/>
    </source>
</evidence>
<reference evidence="1 2" key="1">
    <citation type="submission" date="2019-08" db="EMBL/GenBank/DDBJ databases">
        <title>Seonamhaeicola sediminis sp. nov., isolated from marine sediment.</title>
        <authorList>
            <person name="Cao W.R."/>
        </authorList>
    </citation>
    <scope>NUCLEOTIDE SEQUENCE [LARGE SCALE GENOMIC DNA]</scope>
    <source>
        <strain evidence="1 2">1505</strain>
    </source>
</reference>
<organism evidence="1 2">
    <name type="scientific">Seonamhaeicola maritimus</name>
    <dbReference type="NCBI Taxonomy" id="2591822"/>
    <lineage>
        <taxon>Bacteria</taxon>
        <taxon>Pseudomonadati</taxon>
        <taxon>Bacteroidota</taxon>
        <taxon>Flavobacteriia</taxon>
        <taxon>Flavobacteriales</taxon>
        <taxon>Flavobacteriaceae</taxon>
    </lineage>
</organism>
<protein>
    <submittedName>
        <fullName evidence="1">Acyl-CoA thioesterase</fullName>
    </submittedName>
</protein>
<dbReference type="OrthoDB" id="103324at2"/>
<sequence length="178" mass="20917">MRWIRLLLALIQAKFKTKLIGTETVRKSFRVWISDIDVSVMNHAAIMTVLETGRLDLMVRSNFLKVASKNKWFFPSQAISIQFYRPLKVFQKAQIFTRISYVDAKWIYVEQKIERKGKIIAACIVKNTIKKGRETIPTSEIMKALQIENVPTFKYDLIKTYELENIHMTDKLVDNWDN</sequence>
<dbReference type="Gene3D" id="3.10.129.10">
    <property type="entry name" value="Hotdog Thioesterase"/>
    <property type="match status" value="1"/>
</dbReference>